<protein>
    <recommendedName>
        <fullName evidence="4">ABC transporter permease</fullName>
    </recommendedName>
</protein>
<dbReference type="PANTHER" id="PTHR36833:SF1">
    <property type="entry name" value="INTEGRAL MEMBRANE TRANSPORT PROTEIN"/>
    <property type="match status" value="1"/>
</dbReference>
<dbReference type="PANTHER" id="PTHR36833">
    <property type="entry name" value="SLR0610 PROTEIN-RELATED"/>
    <property type="match status" value="1"/>
</dbReference>
<reference evidence="2 3" key="1">
    <citation type="journal article" date="2016" name="Environ. Microbiol.">
        <title>Genomic resolution of a cold subsurface aquifer community provides metabolic insights for novel microbes adapted to high CO concentrations.</title>
        <authorList>
            <person name="Probst A.J."/>
            <person name="Castelle C.J."/>
            <person name="Singh A."/>
            <person name="Brown C.T."/>
            <person name="Anantharaman K."/>
            <person name="Sharon I."/>
            <person name="Hug L.A."/>
            <person name="Burstein D."/>
            <person name="Emerson J.B."/>
            <person name="Thomas B.C."/>
            <person name="Banfield J.F."/>
        </authorList>
    </citation>
    <scope>NUCLEOTIDE SEQUENCE [LARGE SCALE GENOMIC DNA]</scope>
    <source>
        <strain evidence="2">CG2_30_33_16</strain>
    </source>
</reference>
<dbReference type="InterPro" id="IPR010390">
    <property type="entry name" value="ABC-2_transporter-like"/>
</dbReference>
<evidence type="ECO:0000256" key="1">
    <source>
        <dbReference type="SAM" id="Phobius"/>
    </source>
</evidence>
<evidence type="ECO:0000313" key="2">
    <source>
        <dbReference type="EMBL" id="OIP85161.1"/>
    </source>
</evidence>
<gene>
    <name evidence="2" type="ORF">AUK04_01555</name>
</gene>
<organism evidence="2 3">
    <name type="scientific">Candidatus Roizmanbacteria bacterium CG2_30_33_16</name>
    <dbReference type="NCBI Taxonomy" id="1805340"/>
    <lineage>
        <taxon>Bacteria</taxon>
        <taxon>Candidatus Roizmaniibacteriota</taxon>
    </lineage>
</organism>
<sequence>MKKIIRLFLLFSRNSLRTTLQAHTGIWLFMLGKIFRFAFFFLMIVIIFGKIKIISGYSFSQMLVFYLTFNLIDTFAQTMFREVYRFRYQVVSGNFDLTLVKPFHPFVKILIGGVDFFDLLLLFPYLFLTIYFAFQIPNITVFNILNYSFLILNSLIIATSFHIIVLALGILTTDVDHTIMIYRDLTGMARFPMQIYREPLRSIFTFIIPVGVMMTFPSQALFGRLSFEFFFLAFFISTVVLLLSLALWKTALKKYQSWGG</sequence>
<name>A0A1J5HJ30_9BACT</name>
<keyword evidence="1" id="KW-1133">Transmembrane helix</keyword>
<feature type="transmembrane region" description="Helical" evidence="1">
    <location>
        <begin position="109"/>
        <end position="132"/>
    </location>
</feature>
<dbReference type="Proteomes" id="UP000183758">
    <property type="component" value="Unassembled WGS sequence"/>
</dbReference>
<comment type="caution">
    <text evidence="2">The sequence shown here is derived from an EMBL/GenBank/DDBJ whole genome shotgun (WGS) entry which is preliminary data.</text>
</comment>
<dbReference type="EMBL" id="MNZM01000035">
    <property type="protein sequence ID" value="OIP85161.1"/>
    <property type="molecule type" value="Genomic_DNA"/>
</dbReference>
<proteinExistence type="predicted"/>
<accession>A0A1J5HJ30</accession>
<dbReference type="AlphaFoldDB" id="A0A1J5HJ30"/>
<dbReference type="Pfam" id="PF06182">
    <property type="entry name" value="ABC2_membrane_6"/>
    <property type="match status" value="1"/>
</dbReference>
<keyword evidence="1" id="KW-0472">Membrane</keyword>
<feature type="transmembrane region" description="Helical" evidence="1">
    <location>
        <begin position="229"/>
        <end position="248"/>
    </location>
</feature>
<evidence type="ECO:0000313" key="3">
    <source>
        <dbReference type="Proteomes" id="UP000183758"/>
    </source>
</evidence>
<keyword evidence="1" id="KW-0812">Transmembrane</keyword>
<feature type="transmembrane region" description="Helical" evidence="1">
    <location>
        <begin position="27"/>
        <end position="51"/>
    </location>
</feature>
<evidence type="ECO:0008006" key="4">
    <source>
        <dbReference type="Google" id="ProtNLM"/>
    </source>
</evidence>
<feature type="transmembrane region" description="Helical" evidence="1">
    <location>
        <begin position="203"/>
        <end position="223"/>
    </location>
</feature>